<feature type="transmembrane region" description="Helical" evidence="1">
    <location>
        <begin position="85"/>
        <end position="105"/>
    </location>
</feature>
<keyword evidence="3" id="KW-1185">Reference proteome</keyword>
<accession>A0ABR6AW64</accession>
<protein>
    <submittedName>
        <fullName evidence="2">Uncharacterized protein</fullName>
    </submittedName>
</protein>
<evidence type="ECO:0000313" key="3">
    <source>
        <dbReference type="Proteomes" id="UP000578622"/>
    </source>
</evidence>
<sequence>MEIVTGTVDNVSEGYYHQTTKKGGNSPVSHHTVSFTIANKQAHFRTHNPPSINPGDEVTIAGKSLSSGLNVYAFNNKTNGTYGTYYFATFFWIAVVWLVFALFLLIVGPGFFVILLPVTLGAGFFAYSGYQAREALKLCRAEKE</sequence>
<proteinExistence type="predicted"/>
<name>A0ABR6AW64_9HYPH</name>
<dbReference type="Proteomes" id="UP000578622">
    <property type="component" value="Unassembled WGS sequence"/>
</dbReference>
<dbReference type="EMBL" id="JACGXG010000016">
    <property type="protein sequence ID" value="MBA8853708.1"/>
    <property type="molecule type" value="Genomic_DNA"/>
</dbReference>
<organism evidence="2 3">
    <name type="scientific">Brucella intermedia</name>
    <dbReference type="NCBI Taxonomy" id="94625"/>
    <lineage>
        <taxon>Bacteria</taxon>
        <taxon>Pseudomonadati</taxon>
        <taxon>Pseudomonadota</taxon>
        <taxon>Alphaproteobacteria</taxon>
        <taxon>Hyphomicrobiales</taxon>
        <taxon>Brucellaceae</taxon>
        <taxon>Brucella/Ochrobactrum group</taxon>
        <taxon>Brucella</taxon>
    </lineage>
</organism>
<comment type="caution">
    <text evidence="2">The sequence shown here is derived from an EMBL/GenBank/DDBJ whole genome shotgun (WGS) entry which is preliminary data.</text>
</comment>
<reference evidence="2 3" key="1">
    <citation type="submission" date="2020-07" db="EMBL/GenBank/DDBJ databases">
        <title>Genomic Encyclopedia of Type Strains, Phase IV (KMG-V): Genome sequencing to study the core and pangenomes of soil and plant-associated prokaryotes.</title>
        <authorList>
            <person name="Whitman W."/>
        </authorList>
    </citation>
    <scope>NUCLEOTIDE SEQUENCE [LARGE SCALE GENOMIC DNA]</scope>
    <source>
        <strain evidence="2 3">RH4WT92</strain>
    </source>
</reference>
<dbReference type="RefSeq" id="WP_182512181.1">
    <property type="nucleotide sequence ID" value="NZ_JACGXG010000016.1"/>
</dbReference>
<feature type="transmembrane region" description="Helical" evidence="1">
    <location>
        <begin position="111"/>
        <end position="130"/>
    </location>
</feature>
<gene>
    <name evidence="2" type="ORF">FHW20_004693</name>
</gene>
<keyword evidence="1" id="KW-0472">Membrane</keyword>
<keyword evidence="1" id="KW-1133">Transmembrane helix</keyword>
<evidence type="ECO:0000313" key="2">
    <source>
        <dbReference type="EMBL" id="MBA8853708.1"/>
    </source>
</evidence>
<evidence type="ECO:0000256" key="1">
    <source>
        <dbReference type="SAM" id="Phobius"/>
    </source>
</evidence>
<keyword evidence="1" id="KW-0812">Transmembrane</keyword>